<comment type="caution">
    <text evidence="1">The sequence shown here is derived from an EMBL/GenBank/DDBJ whole genome shotgun (WGS) entry which is preliminary data.</text>
</comment>
<reference evidence="1" key="1">
    <citation type="submission" date="2013-07" db="EMBL/GenBank/DDBJ databases">
        <title>Sub-species coevolution in mutualistic symbiosis.</title>
        <authorList>
            <person name="Murfin K."/>
            <person name="Klassen J."/>
            <person name="Lee M."/>
            <person name="Forst S."/>
            <person name="Stock P."/>
            <person name="Goodrich-Blair H."/>
        </authorList>
    </citation>
    <scope>NUCLEOTIDE SEQUENCE [LARGE SCALE GENOMIC DNA]</scope>
    <source>
        <strain evidence="1">Kraussei Becker Underwood</strain>
    </source>
</reference>
<protein>
    <submittedName>
        <fullName evidence="1">Uncharacterized protein</fullName>
    </submittedName>
</protein>
<name>A0A077PVI3_XENBV</name>
<dbReference type="AlphaFoldDB" id="A0A077PVI3"/>
<evidence type="ECO:0000313" key="1">
    <source>
        <dbReference type="EMBL" id="CDH25088.1"/>
    </source>
</evidence>
<sequence>MKEPNASKTVQTQQTLSNSKEIKSDIVELRNKFKEGSIPLQTDFKKLIEIADIGRRAVGKAPDQSGLSQGMCLDDDGLLQLKINEEHNKEDYSPLMLNEEVLVVDLECIPIGGI</sequence>
<gene>
    <name evidence="1" type="ORF">XBKB1_3680001</name>
</gene>
<proteinExistence type="predicted"/>
<dbReference type="EMBL" id="CBSZ010000299">
    <property type="protein sequence ID" value="CDH25088.1"/>
    <property type="molecule type" value="Genomic_DNA"/>
</dbReference>
<organism evidence="1 2">
    <name type="scientific">Xenorhabdus bovienii str. kraussei Becker Underwood</name>
    <dbReference type="NCBI Taxonomy" id="1398204"/>
    <lineage>
        <taxon>Bacteria</taxon>
        <taxon>Pseudomonadati</taxon>
        <taxon>Pseudomonadota</taxon>
        <taxon>Gammaproteobacteria</taxon>
        <taxon>Enterobacterales</taxon>
        <taxon>Morganellaceae</taxon>
        <taxon>Xenorhabdus</taxon>
    </lineage>
</organism>
<accession>A0A077PVI3</accession>
<dbReference type="RefSeq" id="WP_038197406.1">
    <property type="nucleotide sequence ID" value="NZ_CAWLXS010000354.1"/>
</dbReference>
<dbReference type="HOGENOM" id="CLU_2120192_0_0_6"/>
<evidence type="ECO:0000313" key="2">
    <source>
        <dbReference type="Proteomes" id="UP000028493"/>
    </source>
</evidence>
<dbReference type="Proteomes" id="UP000028493">
    <property type="component" value="Unassembled WGS sequence"/>
</dbReference>